<name>A0AAW5E803_9BACI</name>
<comment type="caution">
    <text evidence="1">The sequence shown here is derived from an EMBL/GenBank/DDBJ whole genome shotgun (WGS) entry which is preliminary data.</text>
</comment>
<dbReference type="EMBL" id="JAKTTI010000011">
    <property type="protein sequence ID" value="MCH1625526.1"/>
    <property type="molecule type" value="Genomic_DNA"/>
</dbReference>
<protein>
    <submittedName>
        <fullName evidence="1">Uncharacterized protein</fullName>
    </submittedName>
</protein>
<reference evidence="1" key="1">
    <citation type="submission" date="2022-02" db="EMBL/GenBank/DDBJ databases">
        <title>Fredinandcohnia quinoae sp. nov. isolated from Chenopodium quinoa seeds.</title>
        <authorList>
            <person name="Saati-Santamaria Z."/>
            <person name="Flores-Felix J.D."/>
            <person name="Igual J.M."/>
            <person name="Velazquez E."/>
            <person name="Garcia-Fraile P."/>
            <person name="Martinez-Molina E."/>
        </authorList>
    </citation>
    <scope>NUCLEOTIDE SEQUENCE</scope>
    <source>
        <strain evidence="1">SECRCQ15</strain>
    </source>
</reference>
<proteinExistence type="predicted"/>
<dbReference type="Proteomes" id="UP001431131">
    <property type="component" value="Unassembled WGS sequence"/>
</dbReference>
<sequence length="61" mass="7481">MKIDPIEPIINKEFNRAIAIKIEAAVDDKYNMEGQRRELRSFLIIFTERIVFQRKKNRRWM</sequence>
<organism evidence="1 2">
    <name type="scientific">Fredinandcohnia quinoae</name>
    <dbReference type="NCBI Taxonomy" id="2918902"/>
    <lineage>
        <taxon>Bacteria</taxon>
        <taxon>Bacillati</taxon>
        <taxon>Bacillota</taxon>
        <taxon>Bacilli</taxon>
        <taxon>Bacillales</taxon>
        <taxon>Bacillaceae</taxon>
        <taxon>Fredinandcohnia</taxon>
    </lineage>
</organism>
<accession>A0AAW5E803</accession>
<gene>
    <name evidence="1" type="ORF">MJG50_09315</name>
</gene>
<keyword evidence="2" id="KW-1185">Reference proteome</keyword>
<dbReference type="AlphaFoldDB" id="A0AAW5E803"/>
<evidence type="ECO:0000313" key="2">
    <source>
        <dbReference type="Proteomes" id="UP001431131"/>
    </source>
</evidence>
<evidence type="ECO:0000313" key="1">
    <source>
        <dbReference type="EMBL" id="MCH1625526.1"/>
    </source>
</evidence>